<dbReference type="Proteomes" id="UP000027997">
    <property type="component" value="Unassembled WGS sequence"/>
</dbReference>
<evidence type="ECO:0000259" key="5">
    <source>
        <dbReference type="PROSITE" id="PS51669"/>
    </source>
</evidence>
<keyword evidence="4" id="KW-0411">Iron-sulfur</keyword>
<dbReference type="SUPFAM" id="SSF53706">
    <property type="entry name" value="Formate dehydrogenase/DMSO reductase, domains 1-3"/>
    <property type="match status" value="1"/>
</dbReference>
<dbReference type="PROSITE" id="PS51669">
    <property type="entry name" value="4FE4S_MOW_BIS_MGD"/>
    <property type="match status" value="1"/>
</dbReference>
<dbReference type="SMART" id="SM00926">
    <property type="entry name" value="Molybdop_Fe4S4"/>
    <property type="match status" value="1"/>
</dbReference>
<accession>A0A081KFH8</accession>
<dbReference type="InterPro" id="IPR050612">
    <property type="entry name" value="Prok_Mopterin_Oxidored"/>
</dbReference>
<gene>
    <name evidence="6" type="ORF">GV64_21200</name>
</gene>
<dbReference type="STRING" id="305900.GV64_21200"/>
<dbReference type="InterPro" id="IPR009010">
    <property type="entry name" value="Asp_de-COase-like_dom_sf"/>
</dbReference>
<dbReference type="GO" id="GO:0051536">
    <property type="term" value="F:iron-sulfur cluster binding"/>
    <property type="evidence" value="ECO:0007669"/>
    <property type="project" value="UniProtKB-KW"/>
</dbReference>
<dbReference type="EMBL" id="JOJP01000001">
    <property type="protein sequence ID" value="KEI72904.1"/>
    <property type="molecule type" value="Genomic_DNA"/>
</dbReference>
<dbReference type="PANTHER" id="PTHR43742">
    <property type="entry name" value="TRIMETHYLAMINE-N-OXIDE REDUCTASE"/>
    <property type="match status" value="1"/>
</dbReference>
<dbReference type="eggNOG" id="COG0243">
    <property type="taxonomic scope" value="Bacteria"/>
</dbReference>
<dbReference type="PANTHER" id="PTHR43742:SF2">
    <property type="entry name" value="ASSIMILATORY NITRATE REDUCTASE CATALYTIC SUBUNIT"/>
    <property type="match status" value="1"/>
</dbReference>
<evidence type="ECO:0000256" key="1">
    <source>
        <dbReference type="ARBA" id="ARBA00010312"/>
    </source>
</evidence>
<evidence type="ECO:0000313" key="7">
    <source>
        <dbReference type="Proteomes" id="UP000027997"/>
    </source>
</evidence>
<dbReference type="SUPFAM" id="SSF50692">
    <property type="entry name" value="ADC-like"/>
    <property type="match status" value="1"/>
</dbReference>
<evidence type="ECO:0000256" key="4">
    <source>
        <dbReference type="ARBA" id="ARBA00023014"/>
    </source>
</evidence>
<dbReference type="Pfam" id="PF04879">
    <property type="entry name" value="Molybdop_Fe4S4"/>
    <property type="match status" value="1"/>
</dbReference>
<dbReference type="GO" id="GO:0016491">
    <property type="term" value="F:oxidoreductase activity"/>
    <property type="evidence" value="ECO:0007669"/>
    <property type="project" value="InterPro"/>
</dbReference>
<protein>
    <submittedName>
        <fullName evidence="6">Dehydrogenase</fullName>
    </submittedName>
</protein>
<name>A0A081KFH8_9GAMM</name>
<dbReference type="Gene3D" id="3.40.228.10">
    <property type="entry name" value="Dimethylsulfoxide Reductase, domain 2"/>
    <property type="match status" value="1"/>
</dbReference>
<keyword evidence="7" id="KW-1185">Reference proteome</keyword>
<comment type="similarity">
    <text evidence="1">Belongs to the prokaryotic molybdopterin-containing oxidoreductase family.</text>
</comment>
<keyword evidence="2" id="KW-0479">Metal-binding</keyword>
<organism evidence="6 7">
    <name type="scientific">Endozoicomonas elysicola</name>
    <dbReference type="NCBI Taxonomy" id="305900"/>
    <lineage>
        <taxon>Bacteria</taxon>
        <taxon>Pseudomonadati</taxon>
        <taxon>Pseudomonadota</taxon>
        <taxon>Gammaproteobacteria</taxon>
        <taxon>Oceanospirillales</taxon>
        <taxon>Endozoicomonadaceae</taxon>
        <taxon>Endozoicomonas</taxon>
    </lineage>
</organism>
<dbReference type="Gene3D" id="2.40.40.20">
    <property type="match status" value="1"/>
</dbReference>
<evidence type="ECO:0000256" key="2">
    <source>
        <dbReference type="ARBA" id="ARBA00022723"/>
    </source>
</evidence>
<dbReference type="Pfam" id="PF00384">
    <property type="entry name" value="Molybdopterin"/>
    <property type="match status" value="1"/>
</dbReference>
<dbReference type="Pfam" id="PF01568">
    <property type="entry name" value="Molydop_binding"/>
    <property type="match status" value="1"/>
</dbReference>
<dbReference type="GO" id="GO:0043546">
    <property type="term" value="F:molybdopterin cofactor binding"/>
    <property type="evidence" value="ECO:0007669"/>
    <property type="project" value="InterPro"/>
</dbReference>
<dbReference type="GO" id="GO:0046872">
    <property type="term" value="F:metal ion binding"/>
    <property type="evidence" value="ECO:0007669"/>
    <property type="project" value="UniProtKB-KW"/>
</dbReference>
<keyword evidence="3" id="KW-0408">Iron</keyword>
<sequence length="747" mass="82577">MINQQIPAAYKSNKRPAVMSSTHYRTCHLCETMCGIAVEYEGDKILSIKGDPNDVLSEGNICAKATGLQDVHTDPDRLKRPLRKINGEWQEVSWEEALDYAAEQMVKTQSQYGKDAVGSYCGRSTAHNVGALLGVAPLRKILGSKNIYTGSTVDQMPHNFVWHFMLGHQFFGTVPDINRTHYYLMLGTNPRVSNGAMMSTGANPQRKFVDIHKRGGKTVLIDPRRNESASHVSEHHFIRPNTDALFLIGLIKTIFAKGLATPGRLGSHIKGWEVTKNLFDDFEINDISEVTGIPVEVIERIALEFATAESAICYGRTGVSMVEFGGLCQWLMQVVNIITGNMDEPGGMMFPNTAIDSLSLSESSWDRYRSRVSSRPEFSSELPLCVLAEEITTPGEGQIRGLIAIGGNPALSMANGKGLEDAFDQLDFMVSVDPYLNETTQHADVILPPVGPFEKSHYDMYYHLYDTINWAKYSPRLFKPEGEGYTDFEILRELFSRILVLRAKNPLSKALVNTATSLVKKVITPERIIDLGLRFGPYGPGLNPFKKDALTLQKLKDNPGGVFLGDLERCLPERLFTKDKKIDLAPEILVSDLPRLKARFIAPLKQGSSKDSSEYDLMIISRLTSRTLGWMHNSHRLVKGKSVCHLLIHPEDAATRGITQESTVSVSSVVGSIELPVEITENIMPGVVCMPHAWGHNRPGTRITVAEAHAGVSLNDITNEKVIDELTGNAVVHGIPVKVEVTRLATA</sequence>
<dbReference type="InterPro" id="IPR006657">
    <property type="entry name" value="MoPterin_dinucl-bd_dom"/>
</dbReference>
<dbReference type="InterPro" id="IPR006963">
    <property type="entry name" value="Mopterin_OxRdtase_4Fe-4S_dom"/>
</dbReference>
<dbReference type="Gene3D" id="2.20.25.90">
    <property type="entry name" value="ADC-like domains"/>
    <property type="match status" value="1"/>
</dbReference>
<comment type="caution">
    <text evidence="6">The sequence shown here is derived from an EMBL/GenBank/DDBJ whole genome shotgun (WGS) entry which is preliminary data.</text>
</comment>
<dbReference type="Gene3D" id="3.40.50.740">
    <property type="match status" value="1"/>
</dbReference>
<reference evidence="6 7" key="1">
    <citation type="submission" date="2014-06" db="EMBL/GenBank/DDBJ databases">
        <title>Whole Genome Sequences of Three Symbiotic Endozoicomonas Bacteria.</title>
        <authorList>
            <person name="Neave M.J."/>
            <person name="Apprill A."/>
            <person name="Voolstra C.R."/>
        </authorList>
    </citation>
    <scope>NUCLEOTIDE SEQUENCE [LARGE SCALE GENOMIC DNA]</scope>
    <source>
        <strain evidence="6 7">DSM 22380</strain>
    </source>
</reference>
<feature type="domain" description="4Fe-4S Mo/W bis-MGD-type" evidence="5">
    <location>
        <begin position="20"/>
        <end position="76"/>
    </location>
</feature>
<dbReference type="AlphaFoldDB" id="A0A081KFH8"/>
<proteinExistence type="inferred from homology"/>
<evidence type="ECO:0000256" key="3">
    <source>
        <dbReference type="ARBA" id="ARBA00023004"/>
    </source>
</evidence>
<dbReference type="InterPro" id="IPR006656">
    <property type="entry name" value="Mopterin_OxRdtase"/>
</dbReference>
<evidence type="ECO:0000313" key="6">
    <source>
        <dbReference type="EMBL" id="KEI72904.1"/>
    </source>
</evidence>